<evidence type="ECO:0000313" key="2">
    <source>
        <dbReference type="EMBL" id="RVW67489.1"/>
    </source>
</evidence>
<proteinExistence type="predicted"/>
<feature type="region of interest" description="Disordered" evidence="1">
    <location>
        <begin position="281"/>
        <end position="303"/>
    </location>
</feature>
<dbReference type="Proteomes" id="UP000288805">
    <property type="component" value="Unassembled WGS sequence"/>
</dbReference>
<accession>A0A438G5L4</accession>
<dbReference type="AlphaFoldDB" id="A0A438G5L4"/>
<reference evidence="2 3" key="1">
    <citation type="journal article" date="2018" name="PLoS Genet.">
        <title>Population sequencing reveals clonal diversity and ancestral inbreeding in the grapevine cultivar Chardonnay.</title>
        <authorList>
            <person name="Roach M.J."/>
            <person name="Johnson D.L."/>
            <person name="Bohlmann J."/>
            <person name="van Vuuren H.J."/>
            <person name="Jones S.J."/>
            <person name="Pretorius I.S."/>
            <person name="Schmidt S.A."/>
            <person name="Borneman A.R."/>
        </authorList>
    </citation>
    <scope>NUCLEOTIDE SEQUENCE [LARGE SCALE GENOMIC DNA]</scope>
    <source>
        <strain evidence="3">cv. Chardonnay</strain>
        <tissue evidence="2">Leaf</tissue>
    </source>
</reference>
<protein>
    <submittedName>
        <fullName evidence="2">Uncharacterized protein</fullName>
    </submittedName>
</protein>
<evidence type="ECO:0000256" key="1">
    <source>
        <dbReference type="SAM" id="MobiDB-lite"/>
    </source>
</evidence>
<organism evidence="2 3">
    <name type="scientific">Vitis vinifera</name>
    <name type="common">Grape</name>
    <dbReference type="NCBI Taxonomy" id="29760"/>
    <lineage>
        <taxon>Eukaryota</taxon>
        <taxon>Viridiplantae</taxon>
        <taxon>Streptophyta</taxon>
        <taxon>Embryophyta</taxon>
        <taxon>Tracheophyta</taxon>
        <taxon>Spermatophyta</taxon>
        <taxon>Magnoliopsida</taxon>
        <taxon>eudicotyledons</taxon>
        <taxon>Gunneridae</taxon>
        <taxon>Pentapetalae</taxon>
        <taxon>rosids</taxon>
        <taxon>Vitales</taxon>
        <taxon>Vitaceae</taxon>
        <taxon>Viteae</taxon>
        <taxon>Vitis</taxon>
    </lineage>
</organism>
<gene>
    <name evidence="2" type="ORF">CK203_063047</name>
</gene>
<dbReference type="EMBL" id="QGNW01000581">
    <property type="protein sequence ID" value="RVW67489.1"/>
    <property type="molecule type" value="Genomic_DNA"/>
</dbReference>
<evidence type="ECO:0000313" key="3">
    <source>
        <dbReference type="Proteomes" id="UP000288805"/>
    </source>
</evidence>
<sequence>MHMSAKRVYGHGNIKRYHIAHPPITALPTFSPAFTVYLFLGAFTAVRSPSVVGSSMIEGPGGVVGGWRWGLWTVDLVAVMVEETVELKLSHHLHGVVERVNERNGPFVGLLMTYPTEEIALQGDFLACHDASRWWQGHHHPYGRLTEIVGGHRGYQRSWEVTCHHSYPFALQVEERGSVAGYRNDVAERATCPSLGSPDGVALDSKACHVSSRGGLTGQATGNWELVLVFRAFSGGFARVLSVLGFLLPPYAFCCLPILLCGRAKDWDGYAGSVSAPLSKMSTNKDATSSSAAGKSGKDVSEEVPAEKSVDKLNVREFCECFCIPNGVSVQLGDGEAASTGEIRGQRYLLHQGAI</sequence>
<comment type="caution">
    <text evidence="2">The sequence shown here is derived from an EMBL/GenBank/DDBJ whole genome shotgun (WGS) entry which is preliminary data.</text>
</comment>
<name>A0A438G5L4_VITVI</name>